<evidence type="ECO:0000313" key="2">
    <source>
        <dbReference type="EMBL" id="KEZ78346.1"/>
    </source>
</evidence>
<dbReference type="InterPro" id="IPR010982">
    <property type="entry name" value="Lambda_DNA-bd_dom_sf"/>
</dbReference>
<dbReference type="SUPFAM" id="SSF47413">
    <property type="entry name" value="lambda repressor-like DNA-binding domains"/>
    <property type="match status" value="1"/>
</dbReference>
<sequence length="111" mass="12423">MTAHEPDRLTQALHQKRRDIDDLDIAAAIGGDRTAVSRVFSDQYGIRLSKLAAFLDLMGYRVVPKATGIREVPEAHYQSLVVMAEIGTSSLQNSETHTRYSRPLNRVWSPS</sequence>
<evidence type="ECO:0000256" key="1">
    <source>
        <dbReference type="SAM" id="MobiDB-lite"/>
    </source>
</evidence>
<dbReference type="Proteomes" id="UP000028302">
    <property type="component" value="Unassembled WGS sequence"/>
</dbReference>
<accession>A0A084INR2</accession>
<dbReference type="GO" id="GO:0003677">
    <property type="term" value="F:DNA binding"/>
    <property type="evidence" value="ECO:0007669"/>
    <property type="project" value="InterPro"/>
</dbReference>
<evidence type="ECO:0000313" key="3">
    <source>
        <dbReference type="Proteomes" id="UP000028302"/>
    </source>
</evidence>
<feature type="region of interest" description="Disordered" evidence="1">
    <location>
        <begin position="92"/>
        <end position="111"/>
    </location>
</feature>
<name>A0A084INR2_SALHC</name>
<reference evidence="2 3" key="1">
    <citation type="submission" date="2013-03" db="EMBL/GenBank/DDBJ databases">
        <title>Salinisphaera hydrothermalis C41B8 Genome Sequencing.</title>
        <authorList>
            <person name="Li C."/>
            <person name="Lai Q."/>
            <person name="Shao Z."/>
        </authorList>
    </citation>
    <scope>NUCLEOTIDE SEQUENCE [LARGE SCALE GENOMIC DNA]</scope>
    <source>
        <strain evidence="2 3">C41B8</strain>
    </source>
</reference>
<comment type="caution">
    <text evidence="2">The sequence shown here is derived from an EMBL/GenBank/DDBJ whole genome shotgun (WGS) entry which is preliminary data.</text>
</comment>
<gene>
    <name evidence="2" type="ORF">C41B8_05573</name>
</gene>
<dbReference type="AlphaFoldDB" id="A0A084INR2"/>
<organism evidence="2 3">
    <name type="scientific">Salinisphaera hydrothermalis (strain C41B8)</name>
    <dbReference type="NCBI Taxonomy" id="1304275"/>
    <lineage>
        <taxon>Bacteria</taxon>
        <taxon>Pseudomonadati</taxon>
        <taxon>Pseudomonadota</taxon>
        <taxon>Gammaproteobacteria</taxon>
        <taxon>Salinisphaerales</taxon>
        <taxon>Salinisphaeraceae</taxon>
        <taxon>Salinisphaera</taxon>
    </lineage>
</organism>
<protein>
    <submittedName>
        <fullName evidence="2">Uncharacterized protein</fullName>
    </submittedName>
</protein>
<dbReference type="RefSeq" id="WP_037335246.1">
    <property type="nucleotide sequence ID" value="NZ_APNK01000005.1"/>
</dbReference>
<keyword evidence="3" id="KW-1185">Reference proteome</keyword>
<proteinExistence type="predicted"/>
<dbReference type="EMBL" id="APNK01000005">
    <property type="protein sequence ID" value="KEZ78346.1"/>
    <property type="molecule type" value="Genomic_DNA"/>
</dbReference>